<organism evidence="2 3">
    <name type="scientific">Methylobacterium fujisawaense</name>
    <dbReference type="NCBI Taxonomy" id="107400"/>
    <lineage>
        <taxon>Bacteria</taxon>
        <taxon>Pseudomonadati</taxon>
        <taxon>Pseudomonadota</taxon>
        <taxon>Alphaproteobacteria</taxon>
        <taxon>Hyphomicrobiales</taxon>
        <taxon>Methylobacteriaceae</taxon>
        <taxon>Methylobacterium</taxon>
    </lineage>
</organism>
<sequence length="168" mass="17869">MVVEDGRSLPDAESYAGVEAADAYHAARGNTAWAGDQADKEAALRRGTEYLDGLYRTRWLGRPAVPGQALCWPRACAWTSDGLLPSDAIPMALVRACCEAALREIQDPGGLTPDIFPGERVVSEAVGPLKMDYAAVRAPTDVLPVIVTVERIVAPLLRAAVGALVMRA</sequence>
<comment type="caution">
    <text evidence="2">The sequence shown here is derived from an EMBL/GenBank/DDBJ whole genome shotgun (WGS) entry which is preliminary data.</text>
</comment>
<accession>A0ABR6DCS6</accession>
<evidence type="ECO:0000313" key="2">
    <source>
        <dbReference type="EMBL" id="MBA9063899.1"/>
    </source>
</evidence>
<dbReference type="EMBL" id="JACJIM010000005">
    <property type="protein sequence ID" value="MBA9063899.1"/>
    <property type="molecule type" value="Genomic_DNA"/>
</dbReference>
<name>A0ABR6DCS6_9HYPH</name>
<dbReference type="Proteomes" id="UP000565455">
    <property type="component" value="Unassembled WGS sequence"/>
</dbReference>
<dbReference type="RefSeq" id="WP_182592398.1">
    <property type="nucleotide sequence ID" value="NZ_JACJIM010000005.1"/>
</dbReference>
<evidence type="ECO:0000313" key="3">
    <source>
        <dbReference type="Proteomes" id="UP000565455"/>
    </source>
</evidence>
<feature type="domain" description="Putative DnaT-like" evidence="1">
    <location>
        <begin position="1"/>
        <end position="163"/>
    </location>
</feature>
<reference evidence="2 3" key="1">
    <citation type="submission" date="2020-08" db="EMBL/GenBank/DDBJ databases">
        <title>Genomic Encyclopedia of Type Strains, Phase IV (KMG-IV): sequencing the most valuable type-strain genomes for metagenomic binning, comparative biology and taxonomic classification.</title>
        <authorList>
            <person name="Goeker M."/>
        </authorList>
    </citation>
    <scope>NUCLEOTIDE SEQUENCE [LARGE SCALE GENOMIC DNA]</scope>
    <source>
        <strain evidence="2 3">DSM 5686</strain>
    </source>
</reference>
<evidence type="ECO:0000259" key="1">
    <source>
        <dbReference type="Pfam" id="PF20557"/>
    </source>
</evidence>
<keyword evidence="3" id="KW-1185">Reference proteome</keyword>
<proteinExistence type="predicted"/>
<gene>
    <name evidence="2" type="ORF">GGQ91_003300</name>
</gene>
<protein>
    <recommendedName>
        <fullName evidence="1">Putative DnaT-like domain-containing protein</fullName>
    </recommendedName>
</protein>
<dbReference type="Pfam" id="PF20557">
    <property type="entry name" value="DnaT_2"/>
    <property type="match status" value="1"/>
</dbReference>
<dbReference type="InterPro" id="IPR046787">
    <property type="entry name" value="DnaT_2"/>
</dbReference>
<dbReference type="GeneID" id="96604974"/>